<feature type="domain" description="DUF2428" evidence="3">
    <location>
        <begin position="636"/>
        <end position="860"/>
    </location>
</feature>
<dbReference type="InterPro" id="IPR056842">
    <property type="entry name" value="THADA-like_TPR_C"/>
</dbReference>
<accession>W9YIX1</accession>
<evidence type="ECO:0000259" key="5">
    <source>
        <dbReference type="Pfam" id="PF25151"/>
    </source>
</evidence>
<dbReference type="Pfam" id="PF25151">
    <property type="entry name" value="TPR_Trm732_C"/>
    <property type="match status" value="1"/>
</dbReference>
<protein>
    <submittedName>
        <fullName evidence="6">Uncharacterized protein</fullName>
    </submittedName>
</protein>
<evidence type="ECO:0000256" key="1">
    <source>
        <dbReference type="ARBA" id="ARBA00010409"/>
    </source>
</evidence>
<dbReference type="GO" id="GO:0030488">
    <property type="term" value="P:tRNA methylation"/>
    <property type="evidence" value="ECO:0007669"/>
    <property type="project" value="TreeGrafter"/>
</dbReference>
<reference evidence="6 7" key="1">
    <citation type="submission" date="2013-03" db="EMBL/GenBank/DDBJ databases">
        <title>The Genome Sequence of Capronia epimyces CBS 606.96.</title>
        <authorList>
            <consortium name="The Broad Institute Genomics Platform"/>
            <person name="Cuomo C."/>
            <person name="de Hoog S."/>
            <person name="Gorbushina A."/>
            <person name="Walker B."/>
            <person name="Young S.K."/>
            <person name="Zeng Q."/>
            <person name="Gargeya S."/>
            <person name="Fitzgerald M."/>
            <person name="Haas B."/>
            <person name="Abouelleil A."/>
            <person name="Allen A.W."/>
            <person name="Alvarado L."/>
            <person name="Arachchi H.M."/>
            <person name="Berlin A.M."/>
            <person name="Chapman S.B."/>
            <person name="Gainer-Dewar J."/>
            <person name="Goldberg J."/>
            <person name="Griggs A."/>
            <person name="Gujja S."/>
            <person name="Hansen M."/>
            <person name="Howarth C."/>
            <person name="Imamovic A."/>
            <person name="Ireland A."/>
            <person name="Larimer J."/>
            <person name="McCowan C."/>
            <person name="Murphy C."/>
            <person name="Pearson M."/>
            <person name="Poon T.W."/>
            <person name="Priest M."/>
            <person name="Roberts A."/>
            <person name="Saif S."/>
            <person name="Shea T."/>
            <person name="Sisk P."/>
            <person name="Sykes S."/>
            <person name="Wortman J."/>
            <person name="Nusbaum C."/>
            <person name="Birren B."/>
        </authorList>
    </citation>
    <scope>NUCLEOTIDE SEQUENCE [LARGE SCALE GENOMIC DNA]</scope>
    <source>
        <strain evidence="6 7">CBS 606.96</strain>
    </source>
</reference>
<dbReference type="Proteomes" id="UP000019478">
    <property type="component" value="Unassembled WGS sequence"/>
</dbReference>
<name>W9YIX1_9EURO</name>
<dbReference type="GO" id="GO:0005829">
    <property type="term" value="C:cytosol"/>
    <property type="evidence" value="ECO:0007669"/>
    <property type="project" value="TreeGrafter"/>
</dbReference>
<dbReference type="Pfam" id="PF25150">
    <property type="entry name" value="TPR_Trm732"/>
    <property type="match status" value="1"/>
</dbReference>
<dbReference type="InterPro" id="IPR019442">
    <property type="entry name" value="THADA/TRM732_DUF2428"/>
</dbReference>
<comment type="similarity">
    <text evidence="1">Belongs to the THADA family.</text>
</comment>
<evidence type="ECO:0000313" key="6">
    <source>
        <dbReference type="EMBL" id="EXJ89201.1"/>
    </source>
</evidence>
<dbReference type="RefSeq" id="XP_007730598.1">
    <property type="nucleotide sequence ID" value="XM_007732408.1"/>
</dbReference>
<evidence type="ECO:0000259" key="3">
    <source>
        <dbReference type="Pfam" id="PF10350"/>
    </source>
</evidence>
<dbReference type="EMBL" id="AMGY01000002">
    <property type="protein sequence ID" value="EXJ89201.1"/>
    <property type="molecule type" value="Genomic_DNA"/>
</dbReference>
<feature type="domain" description="tRNA (32-2'-O)-methyltransferase regulator THADA-like C-terminal TPR repeats region" evidence="5">
    <location>
        <begin position="862"/>
        <end position="1007"/>
    </location>
</feature>
<dbReference type="Pfam" id="PF26523">
    <property type="entry name" value="Trm732_C"/>
    <property type="match status" value="1"/>
</dbReference>
<dbReference type="InterPro" id="IPR051954">
    <property type="entry name" value="tRNA_methyltransferase_THADA"/>
</dbReference>
<organism evidence="6 7">
    <name type="scientific">Capronia epimyces CBS 606.96</name>
    <dbReference type="NCBI Taxonomy" id="1182542"/>
    <lineage>
        <taxon>Eukaryota</taxon>
        <taxon>Fungi</taxon>
        <taxon>Dikarya</taxon>
        <taxon>Ascomycota</taxon>
        <taxon>Pezizomycotina</taxon>
        <taxon>Eurotiomycetes</taxon>
        <taxon>Chaetothyriomycetidae</taxon>
        <taxon>Chaetothyriales</taxon>
        <taxon>Herpotrichiellaceae</taxon>
        <taxon>Capronia</taxon>
    </lineage>
</organism>
<dbReference type="HOGENOM" id="CLU_001011_1_0_1"/>
<keyword evidence="7" id="KW-1185">Reference proteome</keyword>
<proteinExistence type="inferred from homology"/>
<dbReference type="GeneID" id="19166398"/>
<dbReference type="SUPFAM" id="SSF48371">
    <property type="entry name" value="ARM repeat"/>
    <property type="match status" value="2"/>
</dbReference>
<keyword evidence="2" id="KW-0819">tRNA processing</keyword>
<sequence length="1550" mass="171320">MEIINEALATDVPLPIRILSELGKGSLQNFFRNTPEASEPSRLFALWRKLVLTTTSPQVVNTHITAACNALCVYLNGGSSSALAEIRDFVHSEETWFDAFQCCHKAFGDGKTKPAFQVLESLCHLLKDIDQDTTATILKRAALPLIRVVLLSSPRSDLKKACLILTCFVRKTPILGQLEPLVRQCTELHYLVWMRLLARYNIPLEQISQLGGGSITDLFLALTFAMTDHDTRTSALKLRSTLCSSDSKLEILAQSVVELYLESNQSALGDFAENVLPTILNTKEKLMGFVEPYVSSGFEDETMMAVFLAVLKVGRLQGLLSEQEILEIFRVRPTRLSDNGPDYSRFKRLMATASPEIRILAYNLLTSSPSGNAPVPSGVLNCILSSLDYLHDDADAHERSEILSTTRRLLKRIQSSFLSLRKSATSRAGLSESKTIEAEYKSFECRLYNFLKAELRAGVSYPRHSLSLRSLQYFFDTTIAPDVFENDRELAKSLCCLVLDPFEEVRSTASTLLQFLAVQVPDLVSGAISAAALNRIGVVAAKTIRGDHADGLGRLWAVSGLSHKSTLLSSPIGHETAAYTGLSQLISLLKQLTSTSGDLRPGSKHPIHAYLLAVHYRLRDLQAHGDEQMDNNSVPILNICVKVWDHVRTQLCVDSPETSSEPEDEDTNEGPKDLLAYSWRALRDSSLVIQSLIIATKPSRVLYSAIGDLCMDQLISLRHRGAFSTVAQTFTLCCDKVRASPDAATRELIEAWYTIALHQIDEQSDRLTRRSAGLPAMMVALLSPADNTFFSVAISDLMDVAKRPTGDGDSDAGNMKLPQVHALNCLKEVMTNSRFSAVVVQYLSGILALAANCLSSRIWAIRNCGLMLLRACINRLDSTSVNEASNHVDQLANREASTGNPFMIAVRLLGSATDSANNPDSATEHVFAALDLIGHVHPDEAMADETNNIILRQLSNSTWAVRDHAASLLATRLSGLQPSFAMKKLIGEPRLSRHENEAHGMLLCCKYILTLAGGATTEPEVKSVVDVLLKSTSREEIGGRSPYVRAAFLDVLNETAALILSNSWDPSSLENAFSFESFQSSAVCNSVHWPYLLRRILLYRTYLYMLRDVSSSFPDQEESSLITSFLAAPDSLRYLLDVIKAKHCKAPARAMIRFLVILIHQGYDELCSQPDILHQAFSCLAHSLEHARDIPVGVLQQISGNIGLDQLASTRELGNMAIELEAFLLGIEPPSHGGTEAASRTKQWLSRVEFAAADLLDFPTRLSAARALSRYAGSSKGLQGLGSTHEITLRLLLVLYDLLNDDDEEVRFEAVQATREFQLRRSPAMENLGLCAFAARELLLNEINQRYLGTEALSYAAITKLMKVGQNGEGPVDMDVITAPFQTPVASSLRVIFKGKDDLFAEERQNLYIDDLREINVWTQILYLGGLRFLTPEQTEEAIQWTLEGVKQILRILQMEQRSSTLASNSEQHDAEEMDKDSTFSHPLGATYDHEIMVVFLRVVSLARILLADGISTVVFDDLREQLERVRVKCLDAQVNEVLLGAVNLALVDQ</sequence>
<dbReference type="eggNOG" id="KOG1810">
    <property type="taxonomic scope" value="Eukaryota"/>
</dbReference>
<comment type="caution">
    <text evidence="6">The sequence shown here is derived from an EMBL/GenBank/DDBJ whole genome shotgun (WGS) entry which is preliminary data.</text>
</comment>
<dbReference type="STRING" id="1182542.W9YIX1"/>
<evidence type="ECO:0000256" key="2">
    <source>
        <dbReference type="ARBA" id="ARBA00022694"/>
    </source>
</evidence>
<dbReference type="OrthoDB" id="289314at2759"/>
<dbReference type="InterPro" id="IPR016024">
    <property type="entry name" value="ARM-type_fold"/>
</dbReference>
<dbReference type="Pfam" id="PF10350">
    <property type="entry name" value="DUF2428"/>
    <property type="match status" value="1"/>
</dbReference>
<dbReference type="PANTHER" id="PTHR14387:SF0">
    <property type="entry name" value="DUF2428 DOMAIN-CONTAINING PROTEIN"/>
    <property type="match status" value="1"/>
</dbReference>
<feature type="domain" description="tRNA (32-2'-O)-methyltransferase regulator THADA-like TPR repeats region" evidence="4">
    <location>
        <begin position="256"/>
        <end position="485"/>
    </location>
</feature>
<gene>
    <name evidence="6" type="ORF">A1O3_02267</name>
</gene>
<evidence type="ECO:0000259" key="4">
    <source>
        <dbReference type="Pfam" id="PF25150"/>
    </source>
</evidence>
<dbReference type="InterPro" id="IPR056843">
    <property type="entry name" value="THADA-like_TPR"/>
</dbReference>
<dbReference type="PANTHER" id="PTHR14387">
    <property type="entry name" value="THADA/DEATH RECEPTOR INTERACTING PROTEIN"/>
    <property type="match status" value="1"/>
</dbReference>
<evidence type="ECO:0000313" key="7">
    <source>
        <dbReference type="Proteomes" id="UP000019478"/>
    </source>
</evidence>